<dbReference type="PANTHER" id="PTHR31247">
    <property type="entry name" value="TRANSMEMBRANE PROTEIN 198 FAMILY MEMBER"/>
    <property type="match status" value="1"/>
</dbReference>
<evidence type="ECO:0000259" key="8">
    <source>
        <dbReference type="Pfam" id="PF13886"/>
    </source>
</evidence>
<dbReference type="Pfam" id="PF13886">
    <property type="entry name" value="TM7S3_TM198"/>
    <property type="match status" value="1"/>
</dbReference>
<evidence type="ECO:0000256" key="2">
    <source>
        <dbReference type="ARBA" id="ARBA00006244"/>
    </source>
</evidence>
<keyword evidence="4 7" id="KW-1133">Transmembrane helix</keyword>
<dbReference type="GO" id="GO:0005886">
    <property type="term" value="C:plasma membrane"/>
    <property type="evidence" value="ECO:0007669"/>
    <property type="project" value="TreeGrafter"/>
</dbReference>
<evidence type="ECO:0000256" key="7">
    <source>
        <dbReference type="SAM" id="Phobius"/>
    </source>
</evidence>
<evidence type="ECO:0000256" key="4">
    <source>
        <dbReference type="ARBA" id="ARBA00022989"/>
    </source>
</evidence>
<feature type="transmembrane region" description="Helical" evidence="7">
    <location>
        <begin position="144"/>
        <end position="164"/>
    </location>
</feature>
<dbReference type="InParanoid" id="A0A0D2VJK2"/>
<dbReference type="InterPro" id="IPR025256">
    <property type="entry name" value="TM7S3/TM198-like_dom"/>
</dbReference>
<keyword evidence="10" id="KW-1185">Reference proteome</keyword>
<protein>
    <recommendedName>
        <fullName evidence="6">Transmembrane protein 198</fullName>
    </recommendedName>
</protein>
<feature type="transmembrane region" description="Helical" evidence="7">
    <location>
        <begin position="88"/>
        <end position="107"/>
    </location>
</feature>
<accession>A0A0D2VJK2</accession>
<dbReference type="EMBL" id="KE346361">
    <property type="protein sequence ID" value="KJE90142.1"/>
    <property type="molecule type" value="Genomic_DNA"/>
</dbReference>
<feature type="transmembrane region" description="Helical" evidence="7">
    <location>
        <begin position="169"/>
        <end position="189"/>
    </location>
</feature>
<keyword evidence="3 7" id="KW-0812">Transmembrane</keyword>
<dbReference type="PhylomeDB" id="A0A0D2VJK2"/>
<evidence type="ECO:0000256" key="5">
    <source>
        <dbReference type="ARBA" id="ARBA00023136"/>
    </source>
</evidence>
<sequence>MVAPNAPAPSAEPSPSASPAPVPVYETVRSAVLSQAGGLLGLLFCFFGYRLAKIVVFTGGFFVLGAIFYLFSPGFIKSDLCCGPQGETWAHLLFSALVGLVGGLIALKLMRFGLFCVGLLFGLIAAVLVLQTPLATSSFMENDFAFGFFYGGCALLFGLLAVVFEKAALVFSTAVGGAFAFYFAIDYWVGSSFSDVIVYFITRVQTSIQDSVQNNEAPTMIEFDRSFSDDAYILISCWLVTALFGVIVQYKKTSKGYNHRAQPRQPKSVDQTPPSVLVMRSPVANTTSEI</sequence>
<gene>
    <name evidence="9" type="ORF">CAOG_001490</name>
</gene>
<evidence type="ECO:0000256" key="3">
    <source>
        <dbReference type="ARBA" id="ARBA00022692"/>
    </source>
</evidence>
<evidence type="ECO:0000313" key="9">
    <source>
        <dbReference type="EMBL" id="KJE90142.1"/>
    </source>
</evidence>
<organism evidence="9 10">
    <name type="scientific">Capsaspora owczarzaki (strain ATCC 30864)</name>
    <dbReference type="NCBI Taxonomy" id="595528"/>
    <lineage>
        <taxon>Eukaryota</taxon>
        <taxon>Filasterea</taxon>
        <taxon>Capsaspora</taxon>
    </lineage>
</organism>
<dbReference type="Proteomes" id="UP000008743">
    <property type="component" value="Unassembled WGS sequence"/>
</dbReference>
<dbReference type="AlphaFoldDB" id="A0A0D2VJK2"/>
<proteinExistence type="inferred from homology"/>
<feature type="transmembrane region" description="Helical" evidence="7">
    <location>
        <begin position="54"/>
        <end position="76"/>
    </location>
</feature>
<dbReference type="OrthoDB" id="102260at2759"/>
<feature type="transmembrane region" description="Helical" evidence="7">
    <location>
        <begin position="28"/>
        <end position="47"/>
    </location>
</feature>
<keyword evidence="5 7" id="KW-0472">Membrane</keyword>
<dbReference type="RefSeq" id="XP_004364358.1">
    <property type="nucleotide sequence ID" value="XM_004364301.2"/>
</dbReference>
<feature type="domain" description="TM7S3/TM198-like" evidence="8">
    <location>
        <begin position="39"/>
        <end position="250"/>
    </location>
</feature>
<feature type="transmembrane region" description="Helical" evidence="7">
    <location>
        <begin position="231"/>
        <end position="250"/>
    </location>
</feature>
<name>A0A0D2VJK2_CAPO3</name>
<reference evidence="10" key="1">
    <citation type="submission" date="2011-02" db="EMBL/GenBank/DDBJ databases">
        <title>The Genome Sequence of Capsaspora owczarzaki ATCC 30864.</title>
        <authorList>
            <person name="Russ C."/>
            <person name="Cuomo C."/>
            <person name="Burger G."/>
            <person name="Gray M.W."/>
            <person name="Holland P.W.H."/>
            <person name="King N."/>
            <person name="Lang F.B.F."/>
            <person name="Roger A.J."/>
            <person name="Ruiz-Trillo I."/>
            <person name="Young S.K."/>
            <person name="Zeng Q."/>
            <person name="Gargeya S."/>
            <person name="Alvarado L."/>
            <person name="Berlin A."/>
            <person name="Chapman S.B."/>
            <person name="Chen Z."/>
            <person name="Freedman E."/>
            <person name="Gellesch M."/>
            <person name="Goldberg J."/>
            <person name="Griggs A."/>
            <person name="Gujja S."/>
            <person name="Heilman E."/>
            <person name="Heiman D."/>
            <person name="Howarth C."/>
            <person name="Mehta T."/>
            <person name="Neiman D."/>
            <person name="Pearson M."/>
            <person name="Roberts A."/>
            <person name="Saif S."/>
            <person name="Shea T."/>
            <person name="Shenoy N."/>
            <person name="Sisk P."/>
            <person name="Stolte C."/>
            <person name="Sykes S."/>
            <person name="White J."/>
            <person name="Yandava C."/>
            <person name="Haas B."/>
            <person name="Nusbaum C."/>
            <person name="Birren B."/>
        </authorList>
    </citation>
    <scope>NUCLEOTIDE SEQUENCE</scope>
    <source>
        <strain evidence="10">ATCC 30864</strain>
    </source>
</reference>
<evidence type="ECO:0000256" key="1">
    <source>
        <dbReference type="ARBA" id="ARBA00004141"/>
    </source>
</evidence>
<feature type="transmembrane region" description="Helical" evidence="7">
    <location>
        <begin position="114"/>
        <end position="132"/>
    </location>
</feature>
<evidence type="ECO:0000313" key="10">
    <source>
        <dbReference type="Proteomes" id="UP000008743"/>
    </source>
</evidence>
<dbReference type="InterPro" id="IPR040236">
    <property type="entry name" value="TMEM198"/>
</dbReference>
<evidence type="ECO:0000256" key="6">
    <source>
        <dbReference type="ARBA" id="ARBA00049737"/>
    </source>
</evidence>
<dbReference type="eggNOG" id="ENOG502SBCI">
    <property type="taxonomic scope" value="Eukaryota"/>
</dbReference>
<dbReference type="PANTHER" id="PTHR31247:SF5">
    <property type="entry name" value="DUF4203 DOMAIN-CONTAINING PROTEIN"/>
    <property type="match status" value="1"/>
</dbReference>
<comment type="subcellular location">
    <subcellularLocation>
        <location evidence="1">Membrane</location>
        <topology evidence="1">Multi-pass membrane protein</topology>
    </subcellularLocation>
</comment>
<dbReference type="OMA" id="MFIVGFY"/>
<comment type="similarity">
    <text evidence="2">Belongs to the TMEM198 family.</text>
</comment>